<keyword evidence="4" id="KW-1185">Reference proteome</keyword>
<sequence length="483" mass="53904">MKIYQLRLMAATCSLAIGLSAEALAQNSNLKKFEITSSDIYRRGDNLVVSTGIDLTDVKMEAERTMIIYPTIEDGENRKVMPEVIVNGRNKHILYQRNPNKTAYTEVRRKNGTVQSVSYKQEIAYQPWMQNAQMVLYVDICGCGGNPEENTAVSVANMGNLPLNNAADWLPTVAYIVPNAEAVKNRAESGKAFLDFPVNKTNILPDYRNNPRELQSIKETIDKVKNDANVKITHIDIHGYASPEGTYANNERLAKGRAEALKLYVLKQYDFAEDIFSVTSTPEDTEGMRNFIATSTADEKEEALQLMDNGKDADSQEALLRKLNSGKLFRTLVDSCFPALRRSEYEVAYEVKPFSVAEAKEVLKNRPQQLSLQEFYAIAQTYEPGSDEYNETFETAVRMFPDDAAANLNAASTALRKRDLKAAAKYLSRSDANAPETQNNRAVLHYLEGKIQDAKGEFEAAANRGSEAAAKNLKEITISLNNQ</sequence>
<feature type="signal peptide" evidence="1">
    <location>
        <begin position="1"/>
        <end position="25"/>
    </location>
</feature>
<dbReference type="RefSeq" id="WP_013546358.1">
    <property type="nucleotide sequence ID" value="NC_014933.1"/>
</dbReference>
<name>E6SNF0_BACT6</name>
<protein>
    <recommendedName>
        <fullName evidence="2">DUF3868 domain-containing protein</fullName>
    </recommendedName>
</protein>
<reference key="1">
    <citation type="submission" date="2010-11" db="EMBL/GenBank/DDBJ databases">
        <title>The complete genome of Bacteroides helcogenes P 36-108.</title>
        <authorList>
            <consortium name="US DOE Joint Genome Institute (JGI-PGF)"/>
            <person name="Lucas S."/>
            <person name="Copeland A."/>
            <person name="Lapidus A."/>
            <person name="Bruce D."/>
            <person name="Goodwin L."/>
            <person name="Pitluck S."/>
            <person name="Kyrpides N."/>
            <person name="Mavromatis K."/>
            <person name="Ivanova N."/>
            <person name="Zeytun A."/>
            <person name="Brettin T."/>
            <person name="Detter J.C."/>
            <person name="Tapia R."/>
            <person name="Han C."/>
            <person name="Land M."/>
            <person name="Hauser L."/>
            <person name="Markowitz V."/>
            <person name="Cheng J.-F."/>
            <person name="Hugenholtz P."/>
            <person name="Woyke T."/>
            <person name="Wu D."/>
            <person name="Gronow S."/>
            <person name="Wellnitz S."/>
            <person name="Brambilla E."/>
            <person name="Klenk H.-P."/>
            <person name="Eisen J.A."/>
        </authorList>
    </citation>
    <scope>NUCLEOTIDE SEQUENCE</scope>
    <source>
        <strain>P 36-108</strain>
    </source>
</reference>
<feature type="chain" id="PRO_5003211278" description="DUF3868 domain-containing protein" evidence="1">
    <location>
        <begin position="26"/>
        <end position="483"/>
    </location>
</feature>
<dbReference type="SUPFAM" id="SSF48452">
    <property type="entry name" value="TPR-like"/>
    <property type="match status" value="1"/>
</dbReference>
<organism evidence="3 4">
    <name type="scientific">Bacteroides helcogenes (strain ATCC 35417 / DSM 20613 / JCM 6297 / CCUG 15421 / P 36-108)</name>
    <dbReference type="NCBI Taxonomy" id="693979"/>
    <lineage>
        <taxon>Bacteria</taxon>
        <taxon>Pseudomonadati</taxon>
        <taxon>Bacteroidota</taxon>
        <taxon>Bacteroidia</taxon>
        <taxon>Bacteroidales</taxon>
        <taxon>Bacteroidaceae</taxon>
        <taxon>Bacteroides</taxon>
    </lineage>
</organism>
<dbReference type="SUPFAM" id="SSF103088">
    <property type="entry name" value="OmpA-like"/>
    <property type="match status" value="1"/>
</dbReference>
<dbReference type="Pfam" id="PF12984">
    <property type="entry name" value="DUF3868"/>
    <property type="match status" value="1"/>
</dbReference>
<proteinExistence type="predicted"/>
<dbReference type="InterPro" id="IPR036737">
    <property type="entry name" value="OmpA-like_sf"/>
</dbReference>
<gene>
    <name evidence="3" type="ordered locus">Bache_0720</name>
</gene>
<dbReference type="KEGG" id="bhl:Bache_0720"/>
<evidence type="ECO:0000313" key="4">
    <source>
        <dbReference type="Proteomes" id="UP000008630"/>
    </source>
</evidence>
<accession>E6SNF0</accession>
<evidence type="ECO:0000256" key="1">
    <source>
        <dbReference type="SAM" id="SignalP"/>
    </source>
</evidence>
<feature type="domain" description="DUF3868" evidence="2">
    <location>
        <begin position="13"/>
        <end position="98"/>
    </location>
</feature>
<dbReference type="HOGENOM" id="CLU_026852_0_0_10"/>
<evidence type="ECO:0000313" key="3">
    <source>
        <dbReference type="EMBL" id="ADV42743.1"/>
    </source>
</evidence>
<dbReference type="STRING" id="693979.Bache_0720"/>
<dbReference type="eggNOG" id="COG2885">
    <property type="taxonomic scope" value="Bacteria"/>
</dbReference>
<dbReference type="InterPro" id="IPR011990">
    <property type="entry name" value="TPR-like_helical_dom_sf"/>
</dbReference>
<dbReference type="AlphaFoldDB" id="E6SNF0"/>
<dbReference type="Gene3D" id="3.30.1330.60">
    <property type="entry name" value="OmpA-like domain"/>
    <property type="match status" value="1"/>
</dbReference>
<reference evidence="3 4" key="2">
    <citation type="journal article" date="2011" name="Stand. Genomic Sci.">
        <title>Complete genome sequence of Bacteroides helcogenes type strain (P 36-108).</title>
        <authorList>
            <person name="Pati A."/>
            <person name="Gronow S."/>
            <person name="Zeytun A."/>
            <person name="Lapidus A."/>
            <person name="Nolan M."/>
            <person name="Hammon N."/>
            <person name="Deshpande S."/>
            <person name="Cheng J.F."/>
            <person name="Tapia R."/>
            <person name="Han C."/>
            <person name="Goodwin L."/>
            <person name="Pitluck S."/>
            <person name="Liolios K."/>
            <person name="Pagani I."/>
            <person name="Ivanova N."/>
            <person name="Mavromatis K."/>
            <person name="Chen A."/>
            <person name="Palaniappan K."/>
            <person name="Land M."/>
            <person name="Hauser L."/>
            <person name="Chang Y.J."/>
            <person name="Jeffries C.D."/>
            <person name="Detter J.C."/>
            <person name="Brambilla E."/>
            <person name="Rohde M."/>
            <person name="Goker M."/>
            <person name="Woyke T."/>
            <person name="Bristow J."/>
            <person name="Eisen J.A."/>
            <person name="Markowitz V."/>
            <person name="Hugenholtz P."/>
            <person name="Kyrpides N.C."/>
            <person name="Klenk H.P."/>
            <person name="Lucas S."/>
        </authorList>
    </citation>
    <scope>NUCLEOTIDE SEQUENCE [LARGE SCALE GENOMIC DNA]</scope>
    <source>
        <strain evidence="4">ATCC 35417 / DSM 20613 / JCM 6297 / CCUG 15421 / P 36-108</strain>
    </source>
</reference>
<dbReference type="Gene3D" id="1.25.40.10">
    <property type="entry name" value="Tetratricopeptide repeat domain"/>
    <property type="match status" value="1"/>
</dbReference>
<dbReference type="EMBL" id="CP002352">
    <property type="protein sequence ID" value="ADV42743.1"/>
    <property type="molecule type" value="Genomic_DNA"/>
</dbReference>
<dbReference type="OrthoDB" id="1100173at2"/>
<keyword evidence="1" id="KW-0732">Signal</keyword>
<dbReference type="Proteomes" id="UP000008630">
    <property type="component" value="Chromosome"/>
</dbReference>
<dbReference type="InterPro" id="IPR024480">
    <property type="entry name" value="DUF3868"/>
</dbReference>
<evidence type="ECO:0000259" key="2">
    <source>
        <dbReference type="Pfam" id="PF12984"/>
    </source>
</evidence>